<dbReference type="STRING" id="29321.AAV33_02105"/>
<sequence>MSPFDIVCTVAIAVIAVALLSAVVLMFKTNNVLNRVVLSDMVFYSMVCIFVVWTLTTATSIGFEVALLSALVAGVLPTISLSRIVSRGRR</sequence>
<dbReference type="RefSeq" id="WP_004601172.1">
    <property type="nucleotide sequence ID" value="NZ_HF541867.1"/>
</dbReference>
<feature type="transmembrane region" description="Helical" evidence="1">
    <location>
        <begin position="6"/>
        <end position="27"/>
    </location>
</feature>
<feature type="transmembrane region" description="Helical" evidence="1">
    <location>
        <begin position="36"/>
        <end position="55"/>
    </location>
</feature>
<evidence type="ECO:0000313" key="2">
    <source>
        <dbReference type="EMBL" id="EJZ81765.1"/>
    </source>
</evidence>
<accession>K0Z339</accession>
<protein>
    <recommendedName>
        <fullName evidence="4">Multicomponent Na+:H+ antiporter subunit F</fullName>
    </recommendedName>
</protein>
<keyword evidence="1" id="KW-0472">Membrane</keyword>
<dbReference type="HOGENOM" id="CLU_125825_4_0_11"/>
<keyword evidence="3" id="KW-1185">Reference proteome</keyword>
<dbReference type="AlphaFoldDB" id="K0Z339"/>
<organism evidence="2 3">
    <name type="scientific">Corynebacterium otitidis ATCC 51513</name>
    <dbReference type="NCBI Taxonomy" id="883169"/>
    <lineage>
        <taxon>Bacteria</taxon>
        <taxon>Bacillati</taxon>
        <taxon>Actinomycetota</taxon>
        <taxon>Actinomycetes</taxon>
        <taxon>Mycobacteriales</taxon>
        <taxon>Corynebacteriaceae</taxon>
        <taxon>Corynebacterium</taxon>
    </lineage>
</organism>
<evidence type="ECO:0000256" key="1">
    <source>
        <dbReference type="SAM" id="Phobius"/>
    </source>
</evidence>
<dbReference type="eggNOG" id="ENOG5033JH5">
    <property type="taxonomic scope" value="Bacteria"/>
</dbReference>
<keyword evidence="1" id="KW-0812">Transmembrane</keyword>
<dbReference type="Proteomes" id="UP000006078">
    <property type="component" value="Unassembled WGS sequence"/>
</dbReference>
<gene>
    <name evidence="2" type="ORF">HMPREF9719_01282</name>
</gene>
<evidence type="ECO:0000313" key="3">
    <source>
        <dbReference type="Proteomes" id="UP000006078"/>
    </source>
</evidence>
<keyword evidence="1" id="KW-1133">Transmembrane helix</keyword>
<dbReference type="OrthoDB" id="4427000at2"/>
<proteinExistence type="predicted"/>
<comment type="caution">
    <text evidence="2">The sequence shown here is derived from an EMBL/GenBank/DDBJ whole genome shotgun (WGS) entry which is preliminary data.</text>
</comment>
<evidence type="ECO:0008006" key="4">
    <source>
        <dbReference type="Google" id="ProtNLM"/>
    </source>
</evidence>
<dbReference type="PATRIC" id="fig|883169.3.peg.1230"/>
<feature type="transmembrane region" description="Helical" evidence="1">
    <location>
        <begin position="61"/>
        <end position="81"/>
    </location>
</feature>
<reference evidence="2 3" key="1">
    <citation type="submission" date="2012-08" db="EMBL/GenBank/DDBJ databases">
        <title>The Genome Sequence of Turicella otitidis ATCC 51513.</title>
        <authorList>
            <consortium name="The Broad Institute Genome Sequencing Platform"/>
            <person name="Earl A."/>
            <person name="Ward D."/>
            <person name="Feldgarden M."/>
            <person name="Gevers D."/>
            <person name="Huys G."/>
            <person name="Walker B."/>
            <person name="Young S.K."/>
            <person name="Zeng Q."/>
            <person name="Gargeya S."/>
            <person name="Fitzgerald M."/>
            <person name="Haas B."/>
            <person name="Abouelleil A."/>
            <person name="Alvarado L."/>
            <person name="Arachchi H.M."/>
            <person name="Berlin A.M."/>
            <person name="Chapman S.B."/>
            <person name="Goldberg J."/>
            <person name="Griggs A."/>
            <person name="Gujja S."/>
            <person name="Hansen M."/>
            <person name="Howarth C."/>
            <person name="Imamovic A."/>
            <person name="Larimer J."/>
            <person name="McCowen C."/>
            <person name="Montmayeur A."/>
            <person name="Murphy C."/>
            <person name="Neiman D."/>
            <person name="Pearson M."/>
            <person name="Priest M."/>
            <person name="Roberts A."/>
            <person name="Saif S."/>
            <person name="Shea T."/>
            <person name="Sisk P."/>
            <person name="Sykes S."/>
            <person name="Wortman J."/>
            <person name="Nusbaum C."/>
            <person name="Birren B."/>
        </authorList>
    </citation>
    <scope>NUCLEOTIDE SEQUENCE [LARGE SCALE GENOMIC DNA]</scope>
    <source>
        <strain evidence="2 3">ATCC 51513</strain>
    </source>
</reference>
<name>K0Z339_9CORY</name>
<dbReference type="EMBL" id="AHAE01000062">
    <property type="protein sequence ID" value="EJZ81765.1"/>
    <property type="molecule type" value="Genomic_DNA"/>
</dbReference>